<evidence type="ECO:0000259" key="1">
    <source>
        <dbReference type="Pfam" id="PF07883"/>
    </source>
</evidence>
<proteinExistence type="predicted"/>
<feature type="domain" description="Cupin type-2" evidence="1">
    <location>
        <begin position="35"/>
        <end position="100"/>
    </location>
</feature>
<dbReference type="EMBL" id="JADPIE010000002">
    <property type="protein sequence ID" value="MBF8436446.1"/>
    <property type="molecule type" value="Genomic_DNA"/>
</dbReference>
<dbReference type="Proteomes" id="UP000621436">
    <property type="component" value="Unassembled WGS sequence"/>
</dbReference>
<accession>A0A931ARD8</accession>
<dbReference type="Pfam" id="PF07883">
    <property type="entry name" value="Cupin_2"/>
    <property type="match status" value="1"/>
</dbReference>
<dbReference type="RefSeq" id="WP_270453338.1">
    <property type="nucleotide sequence ID" value="NZ_JADPIE010000002.1"/>
</dbReference>
<gene>
    <name evidence="2" type="ORF">I0Q91_05105</name>
</gene>
<dbReference type="PANTHER" id="PTHR37694">
    <property type="entry name" value="SLR8022 PROTEIN"/>
    <property type="match status" value="1"/>
</dbReference>
<dbReference type="Gene3D" id="2.60.120.10">
    <property type="entry name" value="Jelly Rolls"/>
    <property type="match status" value="1"/>
</dbReference>
<dbReference type="InterPro" id="IPR013096">
    <property type="entry name" value="Cupin_2"/>
</dbReference>
<dbReference type="PANTHER" id="PTHR37694:SF1">
    <property type="entry name" value="SLR8022 PROTEIN"/>
    <property type="match status" value="1"/>
</dbReference>
<evidence type="ECO:0000313" key="3">
    <source>
        <dbReference type="Proteomes" id="UP000621436"/>
    </source>
</evidence>
<evidence type="ECO:0000313" key="2">
    <source>
        <dbReference type="EMBL" id="MBF8436446.1"/>
    </source>
</evidence>
<dbReference type="InterPro" id="IPR014710">
    <property type="entry name" value="RmlC-like_jellyroll"/>
</dbReference>
<protein>
    <submittedName>
        <fullName evidence="2">Cupin domain-containing protein</fullName>
    </submittedName>
</protein>
<dbReference type="SUPFAM" id="SSF51182">
    <property type="entry name" value="RmlC-like cupins"/>
    <property type="match status" value="1"/>
</dbReference>
<name>A0A931ARD8_9FIRM</name>
<reference evidence="2" key="1">
    <citation type="submission" date="2020-11" db="EMBL/GenBank/DDBJ databases">
        <title>Halonatronomonas betainensis gen. nov., sp. nov. a novel haloalkaliphilic representative of the family Halanaerobiacae capable of betaine degradation.</title>
        <authorList>
            <person name="Boltyanskaya Y."/>
            <person name="Kevbrin V."/>
            <person name="Detkova E."/>
            <person name="Grouzdev D.S."/>
            <person name="Koziaeva V."/>
            <person name="Zhilina T."/>
        </authorList>
    </citation>
    <scope>NUCLEOTIDE SEQUENCE</scope>
    <source>
        <strain evidence="2">Z-7014</strain>
    </source>
</reference>
<keyword evidence="3" id="KW-1185">Reference proteome</keyword>
<comment type="caution">
    <text evidence="2">The sequence shown here is derived from an EMBL/GenBank/DDBJ whole genome shotgun (WGS) entry which is preliminary data.</text>
</comment>
<dbReference type="AlphaFoldDB" id="A0A931ARD8"/>
<organism evidence="2 3">
    <name type="scientific">Halonatronomonas betaini</name>
    <dbReference type="NCBI Taxonomy" id="2778430"/>
    <lineage>
        <taxon>Bacteria</taxon>
        <taxon>Bacillati</taxon>
        <taxon>Bacillota</taxon>
        <taxon>Clostridia</taxon>
        <taxon>Halanaerobiales</taxon>
        <taxon>Halarsenatibacteraceae</taxon>
        <taxon>Halonatronomonas</taxon>
    </lineage>
</organism>
<dbReference type="InterPro" id="IPR011051">
    <property type="entry name" value="RmlC_Cupin_sf"/>
</dbReference>
<sequence>MKVIKMNEIEGSTNKRGVTSKQLHKNEDVQLMNLILQPGDVVPAHAVPVNVFFYIVSGKGTLQIGDEEKVVEATDIIPCPPNTEMSLKADQDQEFIVINVKTPSL</sequence>